<evidence type="ECO:0000313" key="8">
    <source>
        <dbReference type="Proteomes" id="UP000823921"/>
    </source>
</evidence>
<dbReference type="CDD" id="cd06580">
    <property type="entry name" value="TM_PBP1_transp_TpRbsC_like"/>
    <property type="match status" value="1"/>
</dbReference>
<evidence type="ECO:0000256" key="4">
    <source>
        <dbReference type="ARBA" id="ARBA00022989"/>
    </source>
</evidence>
<feature type="transmembrane region" description="Helical" evidence="6">
    <location>
        <begin position="12"/>
        <end position="31"/>
    </location>
</feature>
<keyword evidence="5 6" id="KW-0472">Membrane</keyword>
<feature type="transmembrane region" description="Helical" evidence="6">
    <location>
        <begin position="61"/>
        <end position="84"/>
    </location>
</feature>
<dbReference type="Pfam" id="PF02653">
    <property type="entry name" value="BPD_transp_2"/>
    <property type="match status" value="1"/>
</dbReference>
<dbReference type="EMBL" id="DWXO01000097">
    <property type="protein sequence ID" value="HJB81383.1"/>
    <property type="molecule type" value="Genomic_DNA"/>
</dbReference>
<reference evidence="7" key="1">
    <citation type="journal article" date="2021" name="PeerJ">
        <title>Extensive microbial diversity within the chicken gut microbiome revealed by metagenomics and culture.</title>
        <authorList>
            <person name="Gilroy R."/>
            <person name="Ravi A."/>
            <person name="Getino M."/>
            <person name="Pursley I."/>
            <person name="Horton D.L."/>
            <person name="Alikhan N.F."/>
            <person name="Baker D."/>
            <person name="Gharbi K."/>
            <person name="Hall N."/>
            <person name="Watson M."/>
            <person name="Adriaenssens E.M."/>
            <person name="Foster-Nyarko E."/>
            <person name="Jarju S."/>
            <person name="Secka A."/>
            <person name="Antonio M."/>
            <person name="Oren A."/>
            <person name="Chaudhuri R.R."/>
            <person name="La Ragione R."/>
            <person name="Hildebrand F."/>
            <person name="Pallen M.J."/>
        </authorList>
    </citation>
    <scope>NUCLEOTIDE SEQUENCE</scope>
    <source>
        <strain evidence="7">CHK192-8294</strain>
    </source>
</reference>
<evidence type="ECO:0000256" key="1">
    <source>
        <dbReference type="ARBA" id="ARBA00004651"/>
    </source>
</evidence>
<evidence type="ECO:0000256" key="5">
    <source>
        <dbReference type="ARBA" id="ARBA00023136"/>
    </source>
</evidence>
<dbReference type="PANTHER" id="PTHR47089:SF1">
    <property type="entry name" value="GUANOSINE ABC TRANSPORTER PERMEASE PROTEIN NUPP"/>
    <property type="match status" value="1"/>
</dbReference>
<dbReference type="Proteomes" id="UP000823921">
    <property type="component" value="Unassembled WGS sequence"/>
</dbReference>
<feature type="transmembrane region" description="Helical" evidence="6">
    <location>
        <begin position="135"/>
        <end position="160"/>
    </location>
</feature>
<comment type="caution">
    <text evidence="7">The sequence shown here is derived from an EMBL/GenBank/DDBJ whole genome shotgun (WGS) entry which is preliminary data.</text>
</comment>
<evidence type="ECO:0000313" key="7">
    <source>
        <dbReference type="EMBL" id="HJB81383.1"/>
    </source>
</evidence>
<dbReference type="GO" id="GO:0022857">
    <property type="term" value="F:transmembrane transporter activity"/>
    <property type="evidence" value="ECO:0007669"/>
    <property type="project" value="InterPro"/>
</dbReference>
<dbReference type="GO" id="GO:0005886">
    <property type="term" value="C:plasma membrane"/>
    <property type="evidence" value="ECO:0007669"/>
    <property type="project" value="UniProtKB-SubCell"/>
</dbReference>
<sequence length="175" mass="18686">QFDSAAVLPKVLGVHCGWIIVLVLTVAMFFYMKYTKQGYEIAVIGESENTARYAGMNVGKIIMRTMFLSGAIAGLVGFIVASGADNTLYSGVAAGVGFTAITVAWLAQLNPFAMVGISVLLAVLDKGADTLQTQLAVPASISDIITGIFLFCMLGCEFFINYRLIFRGGHKEVAK</sequence>
<gene>
    <name evidence="7" type="ORF">H9712_10365</name>
</gene>
<feature type="non-terminal residue" evidence="7">
    <location>
        <position position="1"/>
    </location>
</feature>
<dbReference type="AlphaFoldDB" id="A0A9D2MQD9"/>
<dbReference type="PANTHER" id="PTHR47089">
    <property type="entry name" value="ABC TRANSPORTER, PERMEASE PROTEIN"/>
    <property type="match status" value="1"/>
</dbReference>
<comment type="subcellular location">
    <subcellularLocation>
        <location evidence="1">Cell membrane</location>
        <topology evidence="1">Multi-pass membrane protein</topology>
    </subcellularLocation>
</comment>
<dbReference type="InterPro" id="IPR001851">
    <property type="entry name" value="ABC_transp_permease"/>
</dbReference>
<keyword evidence="3 6" id="KW-0812">Transmembrane</keyword>
<reference evidence="7" key="2">
    <citation type="submission" date="2021-04" db="EMBL/GenBank/DDBJ databases">
        <authorList>
            <person name="Gilroy R."/>
        </authorList>
    </citation>
    <scope>NUCLEOTIDE SEQUENCE</scope>
    <source>
        <strain evidence="7">CHK192-8294</strain>
    </source>
</reference>
<evidence type="ECO:0000256" key="2">
    <source>
        <dbReference type="ARBA" id="ARBA00022475"/>
    </source>
</evidence>
<feature type="transmembrane region" description="Helical" evidence="6">
    <location>
        <begin position="96"/>
        <end position="123"/>
    </location>
</feature>
<protein>
    <submittedName>
        <fullName evidence="7">ABC transporter permease</fullName>
    </submittedName>
</protein>
<proteinExistence type="predicted"/>
<accession>A0A9D2MQD9</accession>
<organism evidence="7 8">
    <name type="scientific">Candidatus Flavonifractor intestinigallinarum</name>
    <dbReference type="NCBI Taxonomy" id="2838586"/>
    <lineage>
        <taxon>Bacteria</taxon>
        <taxon>Bacillati</taxon>
        <taxon>Bacillota</taxon>
        <taxon>Clostridia</taxon>
        <taxon>Eubacteriales</taxon>
        <taxon>Oscillospiraceae</taxon>
        <taxon>Flavonifractor</taxon>
    </lineage>
</organism>
<keyword evidence="2" id="KW-1003">Cell membrane</keyword>
<keyword evidence="4 6" id="KW-1133">Transmembrane helix</keyword>
<evidence type="ECO:0000256" key="3">
    <source>
        <dbReference type="ARBA" id="ARBA00022692"/>
    </source>
</evidence>
<evidence type="ECO:0000256" key="6">
    <source>
        <dbReference type="SAM" id="Phobius"/>
    </source>
</evidence>
<name>A0A9D2MQD9_9FIRM</name>